<evidence type="ECO:0000259" key="2">
    <source>
        <dbReference type="Pfam" id="PF04091"/>
    </source>
</evidence>
<dbReference type="PANTHER" id="PTHR12702:SF0">
    <property type="entry name" value="EXOCYST COMPLEX COMPONENT 6"/>
    <property type="match status" value="1"/>
</dbReference>
<dbReference type="Gene3D" id="1.10.357.30">
    <property type="entry name" value="Exocyst complex subunit Sec15 C-terminal domain, N-terminal subdomain"/>
    <property type="match status" value="1"/>
</dbReference>
<dbReference type="GO" id="GO:0016020">
    <property type="term" value="C:membrane"/>
    <property type="evidence" value="ECO:0007669"/>
    <property type="project" value="TreeGrafter"/>
</dbReference>
<dbReference type="EMBL" id="LR877172">
    <property type="protein sequence ID" value="CAD2222861.1"/>
    <property type="molecule type" value="Genomic_DNA"/>
</dbReference>
<evidence type="ECO:0000256" key="1">
    <source>
        <dbReference type="SAM" id="MobiDB-lite"/>
    </source>
</evidence>
<feature type="domain" description="Exocyst complex subunit EXOC6/Sec15 C-terminal" evidence="2">
    <location>
        <begin position="482"/>
        <end position="769"/>
    </location>
</feature>
<dbReference type="InterPro" id="IPR048359">
    <property type="entry name" value="EXOC6_Sec15_N"/>
</dbReference>
<dbReference type="InterPro" id="IPR046361">
    <property type="entry name" value="EXOC6/Sec15_C"/>
</dbReference>
<keyword evidence="5" id="KW-1185">Reference proteome</keyword>
<evidence type="ECO:0000313" key="5">
    <source>
        <dbReference type="Proteomes" id="UP000515908"/>
    </source>
</evidence>
<organism evidence="4 5">
    <name type="scientific">Angomonas deanei</name>
    <dbReference type="NCBI Taxonomy" id="59799"/>
    <lineage>
        <taxon>Eukaryota</taxon>
        <taxon>Discoba</taxon>
        <taxon>Euglenozoa</taxon>
        <taxon>Kinetoplastea</taxon>
        <taxon>Metakinetoplastina</taxon>
        <taxon>Trypanosomatida</taxon>
        <taxon>Trypanosomatidae</taxon>
        <taxon>Strigomonadinae</taxon>
        <taxon>Angomonas</taxon>
    </lineage>
</organism>
<dbReference type="PANTHER" id="PTHR12702">
    <property type="entry name" value="SEC15"/>
    <property type="match status" value="1"/>
</dbReference>
<dbReference type="Proteomes" id="UP000515908">
    <property type="component" value="Chromosome 28"/>
</dbReference>
<dbReference type="AlphaFoldDB" id="A0A7G2CUW5"/>
<dbReference type="GO" id="GO:0006893">
    <property type="term" value="P:Golgi to plasma membrane transport"/>
    <property type="evidence" value="ECO:0007669"/>
    <property type="project" value="TreeGrafter"/>
</dbReference>
<evidence type="ECO:0000313" key="4">
    <source>
        <dbReference type="EMBL" id="CAD2222861.1"/>
    </source>
</evidence>
<proteinExistence type="predicted"/>
<feature type="region of interest" description="Disordered" evidence="1">
    <location>
        <begin position="34"/>
        <end position="74"/>
    </location>
</feature>
<dbReference type="InterPro" id="IPR042045">
    <property type="entry name" value="EXOC6/Sec15_C_dom1"/>
</dbReference>
<reference evidence="4 5" key="1">
    <citation type="submission" date="2020-08" db="EMBL/GenBank/DDBJ databases">
        <authorList>
            <person name="Newling K."/>
            <person name="Davey J."/>
            <person name="Forrester S."/>
        </authorList>
    </citation>
    <scope>NUCLEOTIDE SEQUENCE [LARGE SCALE GENOMIC DNA]</scope>
    <source>
        <strain evidence="5">Crithidia deanei Carvalho (ATCC PRA-265)</strain>
    </source>
</reference>
<sequence>MLEANSIERKLSFLIQSAQRTAAELALVERGAATGSFIDRGDQENDEASGSSDDNEDDDNNKGAKSRRAAARVNDTPATVNMAPSRYIAITSLVDGEFADYTTLKTAYMRHEEEDLLTDLESFIKENEGQVETLCKHHYPAFIHASQQCLSISEKDAQLVGEELSGATALVREAVLNMKQVAANLIVSRNTRNNLVEVRSLLARCMAVAEYIETAESQVQRGQLIGAISSIRELVRLSAALAEYAVGEYVLHIRVPRLSQSVFDMAVQQLNAWLRLLRDSAKEMGKAAVTWSGAISAGTLTKKVVMSEDGNYWWIVERFKNANIELAPFSKADVVTKVCNGAGIQSIFSELRCDEYFSKYYLEGRAQQSKADIFSPQYSLEGAGSDVVTEFENFCDTALGFMLLEDLVYSATSPRIQSTSEILGTWDRIAQVTSDRAMATSRALQSDPVYTEVMVRLLTSMRTLAYHAAENVKCVQLSAASLSRVAETLSDNLVSLWLQDACVTCTQLVLADSMTPLIAATPAEFEAYVTRFYFDKCSLLELPIPSQYTSGSVSLPYSAIVPTIGDKAMQLLAQCYSVMSFDGGSVVRQAEVNNVEEMLLKYLTVLFRTVSESLQGQLYSIDSKSIIQFAVFISSCSAMPVLVSCVEQQFMRRWPGSYGGEKQLLGSPKQLADSAAQFSRGVQKGIEALMQACVAELEERLKSSSTFSFWKRQLDYRSGKRKNESSDSFDDCMNFFLNLIPMLTTILQTSVLRSVMSTTFAHIGQKMQSSIELAIKAAYKDDERDFELMRNALHEFESQCLTNIPLWQRRLINVLPNISAALRFPIQVQSVMDDMTVWINQKEKQYAADRAAQPQILNGLEDATKVMTKGFQAMGKTTASVFGAKRD</sequence>
<dbReference type="GO" id="GO:0000145">
    <property type="term" value="C:exocyst"/>
    <property type="evidence" value="ECO:0007669"/>
    <property type="project" value="TreeGrafter"/>
</dbReference>
<dbReference type="InterPro" id="IPR007225">
    <property type="entry name" value="EXOC6/Sec15"/>
</dbReference>
<evidence type="ECO:0008006" key="6">
    <source>
        <dbReference type="Google" id="ProtNLM"/>
    </source>
</evidence>
<dbReference type="GO" id="GO:0090522">
    <property type="term" value="P:vesicle tethering involved in exocytosis"/>
    <property type="evidence" value="ECO:0007669"/>
    <property type="project" value="InterPro"/>
</dbReference>
<dbReference type="VEuPathDB" id="TriTrypDB:ADEAN_001041500"/>
<dbReference type="OrthoDB" id="10267033at2759"/>
<feature type="domain" description="Exocyst complex component EXOC6/Sec15 N-terminal" evidence="3">
    <location>
        <begin position="120"/>
        <end position="288"/>
    </location>
</feature>
<dbReference type="Pfam" id="PF04091">
    <property type="entry name" value="Sec15_C"/>
    <property type="match status" value="1"/>
</dbReference>
<evidence type="ECO:0000259" key="3">
    <source>
        <dbReference type="Pfam" id="PF20651"/>
    </source>
</evidence>
<accession>A0A7G2CUW5</accession>
<dbReference type="GO" id="GO:0006886">
    <property type="term" value="P:intracellular protein transport"/>
    <property type="evidence" value="ECO:0007669"/>
    <property type="project" value="InterPro"/>
</dbReference>
<name>A0A7G2CUW5_9TRYP</name>
<protein>
    <recommendedName>
        <fullName evidence="6">Exocyst complex component SEC15</fullName>
    </recommendedName>
</protein>
<gene>
    <name evidence="4" type="ORF">ADEAN_001041500</name>
</gene>
<dbReference type="Pfam" id="PF20651">
    <property type="entry name" value="EXOC6_Sec15_N"/>
    <property type="match status" value="1"/>
</dbReference>